<dbReference type="InterPro" id="IPR000719">
    <property type="entry name" value="Prot_kinase_dom"/>
</dbReference>
<feature type="compositionally biased region" description="Pro residues" evidence="12">
    <location>
        <begin position="706"/>
        <end position="716"/>
    </location>
</feature>
<evidence type="ECO:0000259" key="14">
    <source>
        <dbReference type="PROSITE" id="PS50011"/>
    </source>
</evidence>
<dbReference type="GO" id="GO:0004674">
    <property type="term" value="F:protein serine/threonine kinase activity"/>
    <property type="evidence" value="ECO:0007669"/>
    <property type="project" value="UniProtKB-KW"/>
</dbReference>
<dbReference type="InterPro" id="IPR011009">
    <property type="entry name" value="Kinase-like_dom_sf"/>
</dbReference>
<dbReference type="STRING" id="1429043.X474_06730"/>
<dbReference type="Gene3D" id="3.30.200.20">
    <property type="entry name" value="Phosphorylase Kinase, domain 1"/>
    <property type="match status" value="1"/>
</dbReference>
<dbReference type="InterPro" id="IPR008271">
    <property type="entry name" value="Ser/Thr_kinase_AS"/>
</dbReference>
<dbReference type="AlphaFoldDB" id="A0A0D2J9L7"/>
<dbReference type="SUPFAM" id="SSF56112">
    <property type="entry name" value="Protein kinase-like (PK-like)"/>
    <property type="match status" value="1"/>
</dbReference>
<feature type="region of interest" description="Disordered" evidence="12">
    <location>
        <begin position="895"/>
        <end position="931"/>
    </location>
</feature>
<evidence type="ECO:0000256" key="7">
    <source>
        <dbReference type="ARBA" id="ARBA00047899"/>
    </source>
</evidence>
<dbReference type="SMART" id="SM00028">
    <property type="entry name" value="TPR"/>
    <property type="match status" value="4"/>
</dbReference>
<protein>
    <recommendedName>
        <fullName evidence="1">non-specific serine/threonine protein kinase</fullName>
        <ecNumber evidence="1">2.7.11.1</ecNumber>
    </recommendedName>
</protein>
<sequence length="1174" mass="128373">MTLLDLTGRKLGKYRLLRLLGKGGMAEVYLAEHELLESKTAVKVLPEEFARDQEMVGRFLREARSAAGLRHPNIVRIHDVGQEEGVNYFAMDYVDGRSLTEMIASSGGLEEKEIIRLSGQVLSALGEAHKKGIIHRDIKPDNVMVDSRGDAVVMDFGIAKAALQPSYTMAGSFVGTVHYASPEQARGKPVDARSDLYSWGVVMYEMAVGKAPFSGQDTTSVLYQHVHESPRPAHEETTRISAALSGIIDKALSKDPDRRFSSAADFMETLNRLKASSTRHTSGRGTRIPGAFKKTKAPSKGSQAQALTNESQAQMDKGQWAAAQVLAEKALSLNSGLKEAEDILARAKKELLLDDRIEELTVEAEACLADGLYEQAGEVISELVGISRDKKKTLDWLEEVQEWGRQVAALEAALQRGQALEAAEEWQAAKELYLEQNEKFPDQEQVEKALARVENRVAALEIWEKGKSAQEEDDLETAISLFEEALQKDPALRKARKSLDRLKQQVEKKRKMENLLTQAKEALEQEKGALAMSLLNQVFQFESDHPEAKELLPRAEELLARQKESSPGTVVMPAMGSEADSQEKPASPGTVVMPAMGSEVDSPEKPVSPGTVVMPAMGSETDSQEKPVSPGTMVIPPESVPKEEEKAPVDRISDKKPAPQGTVVMSAYKEEPKPEPPSPPAGTVVMPLEEASSSKMEGEQKDSGDAPPPPPPPLGSPPSQGAMVAPPAPGEPAPEDRAAEKEQPPVRAEEEKSPEAYVPPGPKSMGDEYQPGGSEKPGKSKAIIGIGLAAVIVIAVVGVFLFTGEEEKPPIKPPAPPVQKVEKKQKTEIKAKDTVKEKAAGLADQGQKSLGAGQLDAAEKAFSAALELNPENEIAQKGLISVGAERRAIFEAKQRKEAEAKAKAAEEERLRDAKAKATEEERLRQEAELKAKAAEEERLRKEFELKDKAAEEERLRQEAELKAKAVEEERLRQEAELKAKVAEEERLRKESELKAKAAEEERLRQEAELKAKVAEEERLRKEAEAKAEEEKRKQQAAAKYGRMVVGCKPSAKVFVDGKPMGQTPLIMDQVLVGERQVQVKAYGAVSAKKVNIEENKSAKVRFELRGGAIAVNAAPWADLLLDGVPVGATPVQLKDLPLGPHRLSVRRKGYKEQHKDVVLKKGVTVRIKFRLQPE</sequence>
<dbReference type="FunFam" id="3.30.200.20:FF:000035">
    <property type="entry name" value="Serine/threonine protein kinase Stk1"/>
    <property type="match status" value="1"/>
</dbReference>
<feature type="transmembrane region" description="Helical" evidence="13">
    <location>
        <begin position="782"/>
        <end position="802"/>
    </location>
</feature>
<feature type="compositionally biased region" description="Polar residues" evidence="12">
    <location>
        <begin position="275"/>
        <end position="284"/>
    </location>
</feature>
<dbReference type="PANTHER" id="PTHR24348">
    <property type="entry name" value="SERINE/THREONINE-PROTEIN KINASE UNC-51-RELATED"/>
    <property type="match status" value="1"/>
</dbReference>
<feature type="region of interest" description="Disordered" evidence="12">
    <location>
        <begin position="982"/>
        <end position="1001"/>
    </location>
</feature>
<keyword evidence="11" id="KW-0175">Coiled coil</keyword>
<feature type="region of interest" description="Disordered" evidence="12">
    <location>
        <begin position="562"/>
        <end position="779"/>
    </location>
</feature>
<evidence type="ECO:0000256" key="12">
    <source>
        <dbReference type="SAM" id="MobiDB-lite"/>
    </source>
</evidence>
<dbReference type="PROSITE" id="PS50005">
    <property type="entry name" value="TPR"/>
    <property type="match status" value="1"/>
</dbReference>
<evidence type="ECO:0000256" key="5">
    <source>
        <dbReference type="ARBA" id="ARBA00022777"/>
    </source>
</evidence>
<evidence type="ECO:0000256" key="13">
    <source>
        <dbReference type="SAM" id="Phobius"/>
    </source>
</evidence>
<evidence type="ECO:0000256" key="9">
    <source>
        <dbReference type="PROSITE-ProRule" id="PRU00339"/>
    </source>
</evidence>
<dbReference type="EC" id="2.7.11.1" evidence="1"/>
<feature type="region of interest" description="Disordered" evidence="12">
    <location>
        <begin position="275"/>
        <end position="300"/>
    </location>
</feature>
<dbReference type="Gene3D" id="1.25.40.10">
    <property type="entry name" value="Tetratricopeptide repeat domain"/>
    <property type="match status" value="1"/>
</dbReference>
<dbReference type="PANTHER" id="PTHR24348:SF22">
    <property type="entry name" value="NON-SPECIFIC SERINE_THREONINE PROTEIN KINASE"/>
    <property type="match status" value="1"/>
</dbReference>
<accession>A0A0D2J9L7</accession>
<dbReference type="InterPro" id="IPR013229">
    <property type="entry name" value="PEGA"/>
</dbReference>
<dbReference type="Pfam" id="PF08308">
    <property type="entry name" value="PEGA"/>
    <property type="match status" value="2"/>
</dbReference>
<dbReference type="Pfam" id="PF00069">
    <property type="entry name" value="Pkinase"/>
    <property type="match status" value="1"/>
</dbReference>
<feature type="compositionally biased region" description="Basic and acidic residues" evidence="12">
    <location>
        <begin position="640"/>
        <end position="657"/>
    </location>
</feature>
<gene>
    <name evidence="15" type="ORF">X474_06730</name>
</gene>
<keyword evidence="5" id="KW-0418">Kinase</keyword>
<keyword evidence="13" id="KW-0812">Transmembrane</keyword>
<dbReference type="SMART" id="SM00220">
    <property type="entry name" value="S_TKc"/>
    <property type="match status" value="1"/>
</dbReference>
<feature type="region of interest" description="Disordered" evidence="12">
    <location>
        <begin position="807"/>
        <end position="826"/>
    </location>
</feature>
<dbReference type="GO" id="GO:0005776">
    <property type="term" value="C:autophagosome"/>
    <property type="evidence" value="ECO:0007669"/>
    <property type="project" value="TreeGrafter"/>
</dbReference>
<dbReference type="PATRIC" id="fig|1429043.3.peg.1428"/>
<feature type="coiled-coil region" evidence="11">
    <location>
        <begin position="492"/>
        <end position="529"/>
    </location>
</feature>
<dbReference type="InterPro" id="IPR019734">
    <property type="entry name" value="TPR_rpt"/>
</dbReference>
<dbReference type="InterPro" id="IPR011990">
    <property type="entry name" value="TPR-like_helical_dom_sf"/>
</dbReference>
<keyword evidence="13" id="KW-0472">Membrane</keyword>
<dbReference type="PROSITE" id="PS00107">
    <property type="entry name" value="PROTEIN_KINASE_ATP"/>
    <property type="match status" value="1"/>
</dbReference>
<organism evidence="15 16">
    <name type="scientific">Dethiosulfatarculus sandiegensis</name>
    <dbReference type="NCBI Taxonomy" id="1429043"/>
    <lineage>
        <taxon>Bacteria</taxon>
        <taxon>Pseudomonadati</taxon>
        <taxon>Thermodesulfobacteriota</taxon>
        <taxon>Desulfarculia</taxon>
        <taxon>Desulfarculales</taxon>
        <taxon>Desulfarculaceae</taxon>
        <taxon>Dethiosulfatarculus</taxon>
    </lineage>
</organism>
<feature type="repeat" description="TPR" evidence="9">
    <location>
        <begin position="839"/>
        <end position="872"/>
    </location>
</feature>
<keyword evidence="9" id="KW-0802">TPR repeat</keyword>
<dbReference type="GO" id="GO:0016020">
    <property type="term" value="C:membrane"/>
    <property type="evidence" value="ECO:0007669"/>
    <property type="project" value="TreeGrafter"/>
</dbReference>
<evidence type="ECO:0000256" key="11">
    <source>
        <dbReference type="SAM" id="Coils"/>
    </source>
</evidence>
<dbReference type="Proteomes" id="UP000032233">
    <property type="component" value="Unassembled WGS sequence"/>
</dbReference>
<evidence type="ECO:0000256" key="6">
    <source>
        <dbReference type="ARBA" id="ARBA00022840"/>
    </source>
</evidence>
<dbReference type="EMBL" id="AZAC01000008">
    <property type="protein sequence ID" value="KIX14834.1"/>
    <property type="molecule type" value="Genomic_DNA"/>
</dbReference>
<keyword evidence="4 10" id="KW-0547">Nucleotide-binding</keyword>
<dbReference type="FunFam" id="1.10.510.10:FF:000021">
    <property type="entry name" value="Serine/threonine protein kinase"/>
    <property type="match status" value="1"/>
</dbReference>
<feature type="compositionally biased region" description="Basic and acidic residues" evidence="12">
    <location>
        <begin position="734"/>
        <end position="754"/>
    </location>
</feature>
<evidence type="ECO:0000256" key="10">
    <source>
        <dbReference type="PROSITE-ProRule" id="PRU10141"/>
    </source>
</evidence>
<dbReference type="CDD" id="cd14014">
    <property type="entry name" value="STKc_PknB_like"/>
    <property type="match status" value="1"/>
</dbReference>
<evidence type="ECO:0000256" key="1">
    <source>
        <dbReference type="ARBA" id="ARBA00012513"/>
    </source>
</evidence>
<dbReference type="GO" id="GO:0000407">
    <property type="term" value="C:phagophore assembly site"/>
    <property type="evidence" value="ECO:0007669"/>
    <property type="project" value="TreeGrafter"/>
</dbReference>
<dbReference type="GO" id="GO:0005524">
    <property type="term" value="F:ATP binding"/>
    <property type="evidence" value="ECO:0007669"/>
    <property type="project" value="UniProtKB-UniRule"/>
</dbReference>
<comment type="caution">
    <text evidence="15">The sequence shown here is derived from an EMBL/GenBank/DDBJ whole genome shotgun (WGS) entry which is preliminary data.</text>
</comment>
<keyword evidence="3" id="KW-0808">Transferase</keyword>
<comment type="catalytic activity">
    <reaction evidence="7">
        <text>L-threonyl-[protein] + ATP = O-phospho-L-threonyl-[protein] + ADP + H(+)</text>
        <dbReference type="Rhea" id="RHEA:46608"/>
        <dbReference type="Rhea" id="RHEA-COMP:11060"/>
        <dbReference type="Rhea" id="RHEA-COMP:11605"/>
        <dbReference type="ChEBI" id="CHEBI:15378"/>
        <dbReference type="ChEBI" id="CHEBI:30013"/>
        <dbReference type="ChEBI" id="CHEBI:30616"/>
        <dbReference type="ChEBI" id="CHEBI:61977"/>
        <dbReference type="ChEBI" id="CHEBI:456216"/>
        <dbReference type="EC" id="2.7.11.1"/>
    </reaction>
</comment>
<dbReference type="InterPro" id="IPR017441">
    <property type="entry name" value="Protein_kinase_ATP_BS"/>
</dbReference>
<dbReference type="InterPro" id="IPR045269">
    <property type="entry name" value="Atg1-like"/>
</dbReference>
<keyword evidence="2" id="KW-0723">Serine/threonine-protein kinase</keyword>
<dbReference type="SUPFAM" id="SSF48452">
    <property type="entry name" value="TPR-like"/>
    <property type="match status" value="2"/>
</dbReference>
<keyword evidence="16" id="KW-1185">Reference proteome</keyword>
<evidence type="ECO:0000256" key="8">
    <source>
        <dbReference type="ARBA" id="ARBA00048679"/>
    </source>
</evidence>
<evidence type="ECO:0000256" key="2">
    <source>
        <dbReference type="ARBA" id="ARBA00022527"/>
    </source>
</evidence>
<evidence type="ECO:0000256" key="3">
    <source>
        <dbReference type="ARBA" id="ARBA00022679"/>
    </source>
</evidence>
<dbReference type="Gene3D" id="1.10.510.10">
    <property type="entry name" value="Transferase(Phosphotransferase) domain 1"/>
    <property type="match status" value="1"/>
</dbReference>
<keyword evidence="6 10" id="KW-0067">ATP-binding</keyword>
<feature type="binding site" evidence="10">
    <location>
        <position position="43"/>
    </location>
    <ligand>
        <name>ATP</name>
        <dbReference type="ChEBI" id="CHEBI:30616"/>
    </ligand>
</feature>
<evidence type="ECO:0000256" key="4">
    <source>
        <dbReference type="ARBA" id="ARBA00022741"/>
    </source>
</evidence>
<evidence type="ECO:0000313" key="15">
    <source>
        <dbReference type="EMBL" id="KIX14834.1"/>
    </source>
</evidence>
<dbReference type="PROSITE" id="PS50011">
    <property type="entry name" value="PROTEIN_KINASE_DOM"/>
    <property type="match status" value="1"/>
</dbReference>
<comment type="catalytic activity">
    <reaction evidence="8">
        <text>L-seryl-[protein] + ATP = O-phospho-L-seryl-[protein] + ADP + H(+)</text>
        <dbReference type="Rhea" id="RHEA:17989"/>
        <dbReference type="Rhea" id="RHEA-COMP:9863"/>
        <dbReference type="Rhea" id="RHEA-COMP:11604"/>
        <dbReference type="ChEBI" id="CHEBI:15378"/>
        <dbReference type="ChEBI" id="CHEBI:29999"/>
        <dbReference type="ChEBI" id="CHEBI:30616"/>
        <dbReference type="ChEBI" id="CHEBI:83421"/>
        <dbReference type="ChEBI" id="CHEBI:456216"/>
        <dbReference type="EC" id="2.7.11.1"/>
    </reaction>
</comment>
<reference evidence="15 16" key="1">
    <citation type="submission" date="2013-11" db="EMBL/GenBank/DDBJ databases">
        <title>Metagenomic analysis of a methanogenic consortium involved in long chain n-alkane degradation.</title>
        <authorList>
            <person name="Davidova I.A."/>
            <person name="Callaghan A.V."/>
            <person name="Wawrik B."/>
            <person name="Pruitt S."/>
            <person name="Marks C."/>
            <person name="Duncan K.E."/>
            <person name="Suflita J.M."/>
        </authorList>
    </citation>
    <scope>NUCLEOTIDE SEQUENCE [LARGE SCALE GENOMIC DNA]</scope>
    <source>
        <strain evidence="15 16">SPR</strain>
    </source>
</reference>
<feature type="domain" description="Protein kinase" evidence="14">
    <location>
        <begin position="14"/>
        <end position="270"/>
    </location>
</feature>
<name>A0A0D2J9L7_9BACT</name>
<dbReference type="GO" id="GO:0005829">
    <property type="term" value="C:cytosol"/>
    <property type="evidence" value="ECO:0007669"/>
    <property type="project" value="TreeGrafter"/>
</dbReference>
<keyword evidence="13" id="KW-1133">Transmembrane helix</keyword>
<dbReference type="InParanoid" id="A0A0D2J9L7"/>
<proteinExistence type="predicted"/>
<dbReference type="PROSITE" id="PS00108">
    <property type="entry name" value="PROTEIN_KINASE_ST"/>
    <property type="match status" value="1"/>
</dbReference>
<evidence type="ECO:0000313" key="16">
    <source>
        <dbReference type="Proteomes" id="UP000032233"/>
    </source>
</evidence>